<dbReference type="CDD" id="cd00130">
    <property type="entry name" value="PAS"/>
    <property type="match status" value="1"/>
</dbReference>
<dbReference type="SMART" id="SM00387">
    <property type="entry name" value="HATPase_c"/>
    <property type="match status" value="1"/>
</dbReference>
<dbReference type="SUPFAM" id="SSF55874">
    <property type="entry name" value="ATPase domain of HSP90 chaperone/DNA topoisomerase II/histidine kinase"/>
    <property type="match status" value="1"/>
</dbReference>
<dbReference type="CDD" id="cd00082">
    <property type="entry name" value="HisKA"/>
    <property type="match status" value="1"/>
</dbReference>
<keyword evidence="12" id="KW-1185">Reference proteome</keyword>
<name>A0ABM9I834_9GAMM</name>
<evidence type="ECO:0000259" key="8">
    <source>
        <dbReference type="PROSITE" id="PS50109"/>
    </source>
</evidence>
<dbReference type="InterPro" id="IPR013656">
    <property type="entry name" value="PAS_4"/>
</dbReference>
<feature type="domain" description="PAS" evidence="9">
    <location>
        <begin position="512"/>
        <end position="582"/>
    </location>
</feature>
<dbReference type="PROSITE" id="PS50109">
    <property type="entry name" value="HIS_KIN"/>
    <property type="match status" value="1"/>
</dbReference>
<dbReference type="EC" id="2.7.13.3" evidence="2"/>
<keyword evidence="6" id="KW-0175">Coiled coil</keyword>
<dbReference type="InterPro" id="IPR003594">
    <property type="entry name" value="HATPase_dom"/>
</dbReference>
<dbReference type="PROSITE" id="PS50113">
    <property type="entry name" value="PAC"/>
    <property type="match status" value="1"/>
</dbReference>
<dbReference type="Gene3D" id="1.10.287.130">
    <property type="match status" value="1"/>
</dbReference>
<dbReference type="PANTHER" id="PTHR43047:SF72">
    <property type="entry name" value="OSMOSENSING HISTIDINE PROTEIN KINASE SLN1"/>
    <property type="match status" value="1"/>
</dbReference>
<evidence type="ECO:0000313" key="11">
    <source>
        <dbReference type="EMBL" id="CAI8950742.1"/>
    </source>
</evidence>
<dbReference type="EMBL" id="OX458333">
    <property type="protein sequence ID" value="CAI8950742.1"/>
    <property type="molecule type" value="Genomic_DNA"/>
</dbReference>
<keyword evidence="5" id="KW-0418">Kinase</keyword>
<dbReference type="Pfam" id="PF13188">
    <property type="entry name" value="PAS_8"/>
    <property type="match status" value="1"/>
</dbReference>
<feature type="coiled-coil region" evidence="6">
    <location>
        <begin position="474"/>
        <end position="522"/>
    </location>
</feature>
<evidence type="ECO:0000256" key="2">
    <source>
        <dbReference type="ARBA" id="ARBA00012438"/>
    </source>
</evidence>
<dbReference type="InterPro" id="IPR036890">
    <property type="entry name" value="HATPase_C_sf"/>
</dbReference>
<feature type="region of interest" description="Disordered" evidence="7">
    <location>
        <begin position="870"/>
        <end position="891"/>
    </location>
</feature>
<dbReference type="SUPFAM" id="SSF47384">
    <property type="entry name" value="Homodimeric domain of signal transducing histidine kinase"/>
    <property type="match status" value="1"/>
</dbReference>
<dbReference type="InterPro" id="IPR035965">
    <property type="entry name" value="PAS-like_dom_sf"/>
</dbReference>
<protein>
    <recommendedName>
        <fullName evidence="2">histidine kinase</fullName>
        <ecNumber evidence="2">2.7.13.3</ecNumber>
    </recommendedName>
</protein>
<dbReference type="Pfam" id="PF00512">
    <property type="entry name" value="HisKA"/>
    <property type="match status" value="1"/>
</dbReference>
<dbReference type="Pfam" id="PF08448">
    <property type="entry name" value="PAS_4"/>
    <property type="match status" value="1"/>
</dbReference>
<gene>
    <name evidence="11" type="ORF">MSZNOR_4446</name>
</gene>
<dbReference type="SMART" id="SM00062">
    <property type="entry name" value="PBPb"/>
    <property type="match status" value="1"/>
</dbReference>
<keyword evidence="3" id="KW-0597">Phosphoprotein</keyword>
<dbReference type="SMART" id="SM00388">
    <property type="entry name" value="HisKA"/>
    <property type="match status" value="1"/>
</dbReference>
<dbReference type="PANTHER" id="PTHR43047">
    <property type="entry name" value="TWO-COMPONENT HISTIDINE PROTEIN KINASE"/>
    <property type="match status" value="1"/>
</dbReference>
<evidence type="ECO:0000259" key="9">
    <source>
        <dbReference type="PROSITE" id="PS50112"/>
    </source>
</evidence>
<keyword evidence="4" id="KW-0808">Transferase</keyword>
<evidence type="ECO:0000256" key="7">
    <source>
        <dbReference type="SAM" id="MobiDB-lite"/>
    </source>
</evidence>
<feature type="domain" description="Histidine kinase" evidence="8">
    <location>
        <begin position="647"/>
        <end position="865"/>
    </location>
</feature>
<feature type="domain" description="PAC" evidence="10">
    <location>
        <begin position="584"/>
        <end position="636"/>
    </location>
</feature>
<dbReference type="SMART" id="SM00091">
    <property type="entry name" value="PAS"/>
    <property type="match status" value="2"/>
</dbReference>
<evidence type="ECO:0000256" key="4">
    <source>
        <dbReference type="ARBA" id="ARBA00022679"/>
    </source>
</evidence>
<dbReference type="Pfam" id="PF02518">
    <property type="entry name" value="HATPase_c"/>
    <property type="match status" value="1"/>
</dbReference>
<evidence type="ECO:0000256" key="3">
    <source>
        <dbReference type="ARBA" id="ARBA00022553"/>
    </source>
</evidence>
<evidence type="ECO:0000259" key="10">
    <source>
        <dbReference type="PROSITE" id="PS50113"/>
    </source>
</evidence>
<dbReference type="Pfam" id="PF00497">
    <property type="entry name" value="SBP_bac_3"/>
    <property type="match status" value="1"/>
</dbReference>
<accession>A0ABM9I834</accession>
<dbReference type="InterPro" id="IPR036097">
    <property type="entry name" value="HisK_dim/P_sf"/>
</dbReference>
<dbReference type="InterPro" id="IPR003661">
    <property type="entry name" value="HisK_dim/P_dom"/>
</dbReference>
<dbReference type="InterPro" id="IPR001638">
    <property type="entry name" value="Solute-binding_3/MltF_N"/>
</dbReference>
<dbReference type="Gene3D" id="3.30.450.20">
    <property type="entry name" value="PAS domain"/>
    <property type="match status" value="2"/>
</dbReference>
<dbReference type="Gene3D" id="3.30.565.10">
    <property type="entry name" value="Histidine kinase-like ATPase, C-terminal domain"/>
    <property type="match status" value="1"/>
</dbReference>
<dbReference type="InterPro" id="IPR000014">
    <property type="entry name" value="PAS"/>
</dbReference>
<dbReference type="PRINTS" id="PR00344">
    <property type="entry name" value="BCTRLSENSOR"/>
</dbReference>
<dbReference type="Gene3D" id="3.40.190.10">
    <property type="entry name" value="Periplasmic binding protein-like II"/>
    <property type="match status" value="2"/>
</dbReference>
<dbReference type="InterPro" id="IPR004358">
    <property type="entry name" value="Sig_transdc_His_kin-like_C"/>
</dbReference>
<dbReference type="InterPro" id="IPR005467">
    <property type="entry name" value="His_kinase_dom"/>
</dbReference>
<dbReference type="Proteomes" id="UP001162030">
    <property type="component" value="Chromosome"/>
</dbReference>
<evidence type="ECO:0000256" key="6">
    <source>
        <dbReference type="SAM" id="Coils"/>
    </source>
</evidence>
<dbReference type="SUPFAM" id="SSF53850">
    <property type="entry name" value="Periplasmic binding protein-like II"/>
    <property type="match status" value="1"/>
</dbReference>
<proteinExistence type="predicted"/>
<dbReference type="InterPro" id="IPR000700">
    <property type="entry name" value="PAS-assoc_C"/>
</dbReference>
<comment type="catalytic activity">
    <reaction evidence="1">
        <text>ATP + protein L-histidine = ADP + protein N-phospho-L-histidine.</text>
        <dbReference type="EC" id="2.7.13.3"/>
    </reaction>
</comment>
<evidence type="ECO:0000256" key="1">
    <source>
        <dbReference type="ARBA" id="ARBA00000085"/>
    </source>
</evidence>
<dbReference type="CDD" id="cd13704">
    <property type="entry name" value="PBP2_HisK"/>
    <property type="match status" value="1"/>
</dbReference>
<organism evidence="11 12">
    <name type="scientific">Methylocaldum szegediense</name>
    <dbReference type="NCBI Taxonomy" id="73780"/>
    <lineage>
        <taxon>Bacteria</taxon>
        <taxon>Pseudomonadati</taxon>
        <taxon>Pseudomonadota</taxon>
        <taxon>Gammaproteobacteria</taxon>
        <taxon>Methylococcales</taxon>
        <taxon>Methylococcaceae</taxon>
        <taxon>Methylocaldum</taxon>
    </lineage>
</organism>
<dbReference type="SUPFAM" id="SSF55785">
    <property type="entry name" value="PYP-like sensor domain (PAS domain)"/>
    <property type="match status" value="2"/>
</dbReference>
<evidence type="ECO:0000256" key="5">
    <source>
        <dbReference type="ARBA" id="ARBA00022777"/>
    </source>
</evidence>
<reference evidence="11 12" key="1">
    <citation type="submission" date="2023-03" db="EMBL/GenBank/DDBJ databases">
        <authorList>
            <person name="Pearce D."/>
        </authorList>
    </citation>
    <scope>NUCLEOTIDE SEQUENCE [LARGE SCALE GENOMIC DNA]</scope>
    <source>
        <strain evidence="11">Msz</strain>
    </source>
</reference>
<evidence type="ECO:0000313" key="12">
    <source>
        <dbReference type="Proteomes" id="UP001162030"/>
    </source>
</evidence>
<dbReference type="NCBIfam" id="TIGR00229">
    <property type="entry name" value="sensory_box"/>
    <property type="match status" value="1"/>
</dbReference>
<dbReference type="PROSITE" id="PS50112">
    <property type="entry name" value="PAS"/>
    <property type="match status" value="1"/>
</dbReference>
<sequence length="891" mass="99450">MVEQYDLGDCSRQLTARFMRHGKALKLQGTTGSDIVSSKRLYGRNRQLESRVLPPDGVEPGLVGPFGLWFEAWPLRLAFILGLIFSGFAWAEPDRPLVVGSRVGFPPYADVDAEGRPIGFAVELFAAAAAAVEIPVTFRSGRWDTVWQALKAGELDALALVARIDEREGQVEFTQPHTIGYDSFFVRTDRPHIHAIGQARSLSIIVSRSDAAHRALVGRGFTHQLVIVDRLADGFRLLASGQHDAVLAPKLQGEMLVQTSGLAGVIEAGPLLKDYRREFCFAVRKGDVQLRDRLDRGLAIVRANGEYDRLYRKWLGIYETPTFPVKHVAWGAGAIAVLLALLGLWTRQLRRQVALRTAELGRAVAAVQAERERLHEVLQALPVSVILLSSDYRIAFANRFFEERYGKALGWRCHEYLFNRVEPCERCETFKVLETNAPLNWEWTGPDGNDYQIYDFPFTDTDGSPMIMEVGIDVTEINRAKQALREVNASLERRVAERTAELEAARREAEEARDLLHVTMENAPALMSYIDADGRYRRVNKAYEQWFGYCGQELYGRHIADVHGEAAWRSLAPYVERALAGEQLAFETPVCYAKGGTRWIQATYSPDLDAAGRVRGFVAHVLDITERKQAEDALRETDRRKDEFLAMLAHELRNPLAPIRNAVQIMRRLGATDAKLGWARDVVDRQVEHLTRLVDDLLDVSRISRGKIELKREPLSVCEIVQRAVETSRPLIEARRHRLAMHLPSETVGVEGDLVRLAQSVSNLLNNAAKYTDEGGLISLTVEPSESDVTIRVRDTGRGIDPAQAASLFDLFYQVDHTLDRAEGGLGIGLCLVKRLVAMHGGDVWATSEGLGKGSEFAIRLPRLPDYPAAHPPAVRNGTSERRIAQLGPSS</sequence>